<comment type="caution">
    <text evidence="5">The sequence shown here is derived from an EMBL/GenBank/DDBJ whole genome shotgun (WGS) entry which is preliminary data.</text>
</comment>
<protein>
    <submittedName>
        <fullName evidence="5">Two-component system response regulator YehT</fullName>
    </submittedName>
</protein>
<proteinExistence type="predicted"/>
<dbReference type="OrthoDB" id="236568at2"/>
<dbReference type="PANTHER" id="PTHR37299:SF1">
    <property type="entry name" value="STAGE 0 SPORULATION PROTEIN A HOMOLOG"/>
    <property type="match status" value="1"/>
</dbReference>
<evidence type="ECO:0000259" key="3">
    <source>
        <dbReference type="PROSITE" id="PS50110"/>
    </source>
</evidence>
<dbReference type="InterPro" id="IPR011006">
    <property type="entry name" value="CheY-like_superfamily"/>
</dbReference>
<keyword evidence="1" id="KW-0902">Two-component regulatory system</keyword>
<dbReference type="EMBL" id="QDKJ01000016">
    <property type="protein sequence ID" value="PWC10062.1"/>
    <property type="molecule type" value="Genomic_DNA"/>
</dbReference>
<dbReference type="Proteomes" id="UP000245138">
    <property type="component" value="Unassembled WGS sequence"/>
</dbReference>
<dbReference type="NCBIfam" id="NF008677">
    <property type="entry name" value="PRK11697.1"/>
    <property type="match status" value="1"/>
</dbReference>
<dbReference type="Gene3D" id="3.40.50.2300">
    <property type="match status" value="1"/>
</dbReference>
<dbReference type="Pfam" id="PF04397">
    <property type="entry name" value="LytTR"/>
    <property type="match status" value="1"/>
</dbReference>
<evidence type="ECO:0000256" key="1">
    <source>
        <dbReference type="ARBA" id="ARBA00023012"/>
    </source>
</evidence>
<feature type="domain" description="Response regulatory" evidence="3">
    <location>
        <begin position="3"/>
        <end position="116"/>
    </location>
</feature>
<dbReference type="AlphaFoldDB" id="A0A2U1TL55"/>
<accession>A0A2U1TL55</accession>
<reference evidence="5 6" key="1">
    <citation type="submission" date="2018-04" db="EMBL/GenBank/DDBJ databases">
        <title>Brenneria corticis sp.nov.</title>
        <authorList>
            <person name="Li Y."/>
        </authorList>
    </citation>
    <scope>NUCLEOTIDE SEQUENCE [LARGE SCALE GENOMIC DNA]</scope>
    <source>
        <strain evidence="5 6">LMG 27715</strain>
    </source>
</reference>
<dbReference type="Pfam" id="PF00072">
    <property type="entry name" value="Response_reg"/>
    <property type="match status" value="1"/>
</dbReference>
<dbReference type="FunFam" id="3.40.50.2300:FF:000051">
    <property type="entry name" value="Two-component response regulator yehT"/>
    <property type="match status" value="1"/>
</dbReference>
<dbReference type="RefSeq" id="WP_109055781.1">
    <property type="nucleotide sequence ID" value="NZ_QDKJ01000016.1"/>
</dbReference>
<keyword evidence="6" id="KW-1185">Reference proteome</keyword>
<dbReference type="GO" id="GO:0003677">
    <property type="term" value="F:DNA binding"/>
    <property type="evidence" value="ECO:0007669"/>
    <property type="project" value="InterPro"/>
</dbReference>
<feature type="domain" description="HTH LytTR-type" evidence="4">
    <location>
        <begin position="136"/>
        <end position="237"/>
    </location>
</feature>
<dbReference type="FunFam" id="2.40.50.1020:FF:000001">
    <property type="entry name" value="Two-component response regulator yehT"/>
    <property type="match status" value="1"/>
</dbReference>
<keyword evidence="2" id="KW-0597">Phosphoprotein</keyword>
<name>A0A2U1TL55_9GAMM</name>
<dbReference type="PANTHER" id="PTHR37299">
    <property type="entry name" value="TRANSCRIPTIONAL REGULATOR-RELATED"/>
    <property type="match status" value="1"/>
</dbReference>
<dbReference type="Gene3D" id="2.40.50.1020">
    <property type="entry name" value="LytTr DNA-binding domain"/>
    <property type="match status" value="1"/>
</dbReference>
<dbReference type="PROSITE" id="PS50930">
    <property type="entry name" value="HTH_LYTTR"/>
    <property type="match status" value="1"/>
</dbReference>
<dbReference type="SMART" id="SM00448">
    <property type="entry name" value="REC"/>
    <property type="match status" value="1"/>
</dbReference>
<gene>
    <name evidence="5" type="ORF">B4923_18210</name>
</gene>
<sequence length="238" mass="27201">MLKAIIIDDEQLAREELSLLLENEPDITIIAQCSNALEAIPTIHRLQPDVIFLDIQMPKISGLELVAMLDPENMPYVVFVTAYDEYAVRAFEEHAFDYLLKPLDAHRLAKTLNRLRRGTSVNKNVHIITEPYLRHIPCTGHNRIFLLKVDEVEYFSSELSGVHVVGVSQSGYTQLSLKTLEEKTPFVRCHRKYMVNTELLKEIQLMENGAAEVLTHTGKHIPVSRRYLKLLKEKLGIA</sequence>
<dbReference type="InterPro" id="IPR001789">
    <property type="entry name" value="Sig_transdc_resp-reg_receiver"/>
</dbReference>
<dbReference type="SMART" id="SM00850">
    <property type="entry name" value="LytTR"/>
    <property type="match status" value="1"/>
</dbReference>
<dbReference type="SUPFAM" id="SSF52172">
    <property type="entry name" value="CheY-like"/>
    <property type="match status" value="1"/>
</dbReference>
<organism evidence="5 6">
    <name type="scientific">Brenneria roseae subsp. americana</name>
    <dbReference type="NCBI Taxonomy" id="1508507"/>
    <lineage>
        <taxon>Bacteria</taxon>
        <taxon>Pseudomonadati</taxon>
        <taxon>Pseudomonadota</taxon>
        <taxon>Gammaproteobacteria</taxon>
        <taxon>Enterobacterales</taxon>
        <taxon>Pectobacteriaceae</taxon>
        <taxon>Brenneria</taxon>
    </lineage>
</organism>
<evidence type="ECO:0000256" key="2">
    <source>
        <dbReference type="PROSITE-ProRule" id="PRU00169"/>
    </source>
</evidence>
<feature type="modified residue" description="4-aspartylphosphate" evidence="2">
    <location>
        <position position="54"/>
    </location>
</feature>
<dbReference type="CDD" id="cd17532">
    <property type="entry name" value="REC_LytTR_AlgR-like"/>
    <property type="match status" value="1"/>
</dbReference>
<dbReference type="InterPro" id="IPR007492">
    <property type="entry name" value="LytTR_DNA-bd_dom"/>
</dbReference>
<evidence type="ECO:0000313" key="6">
    <source>
        <dbReference type="Proteomes" id="UP000245138"/>
    </source>
</evidence>
<evidence type="ECO:0000259" key="4">
    <source>
        <dbReference type="PROSITE" id="PS50930"/>
    </source>
</evidence>
<evidence type="ECO:0000313" key="5">
    <source>
        <dbReference type="EMBL" id="PWC10062.1"/>
    </source>
</evidence>
<dbReference type="PROSITE" id="PS50110">
    <property type="entry name" value="RESPONSE_REGULATORY"/>
    <property type="match status" value="1"/>
</dbReference>
<dbReference type="GO" id="GO:0000156">
    <property type="term" value="F:phosphorelay response regulator activity"/>
    <property type="evidence" value="ECO:0007669"/>
    <property type="project" value="InterPro"/>
</dbReference>
<dbReference type="InterPro" id="IPR046947">
    <property type="entry name" value="LytR-like"/>
</dbReference>